<dbReference type="STRING" id="44576.SAMN05421881_106216"/>
<dbReference type="InterPro" id="IPR013766">
    <property type="entry name" value="Thioredoxin_domain"/>
</dbReference>
<evidence type="ECO:0000256" key="4">
    <source>
        <dbReference type="ARBA" id="ARBA00023002"/>
    </source>
</evidence>
<keyword evidence="10" id="KW-1185">Reference proteome</keyword>
<feature type="domain" description="Thioredoxin" evidence="8">
    <location>
        <begin position="3"/>
        <end position="168"/>
    </location>
</feature>
<name>A0A1H3MMX3_9PROT</name>
<dbReference type="Pfam" id="PF00578">
    <property type="entry name" value="AhpC-TSA"/>
    <property type="match status" value="1"/>
</dbReference>
<dbReference type="AlphaFoldDB" id="A0A1H3MMX3"/>
<evidence type="ECO:0000313" key="9">
    <source>
        <dbReference type="EMBL" id="SDY77936.1"/>
    </source>
</evidence>
<organism evidence="9 10">
    <name type="scientific">Nitrosomonas halophila</name>
    <dbReference type="NCBI Taxonomy" id="44576"/>
    <lineage>
        <taxon>Bacteria</taxon>
        <taxon>Pseudomonadati</taxon>
        <taxon>Pseudomonadota</taxon>
        <taxon>Betaproteobacteria</taxon>
        <taxon>Nitrosomonadales</taxon>
        <taxon>Nitrosomonadaceae</taxon>
        <taxon>Nitrosomonas</taxon>
    </lineage>
</organism>
<dbReference type="PROSITE" id="PS51352">
    <property type="entry name" value="THIOREDOXIN_2"/>
    <property type="match status" value="1"/>
</dbReference>
<protein>
    <submittedName>
        <fullName evidence="9">Alkyl hydroperoxide reductase subunit AhpC (Peroxiredoxin)</fullName>
    </submittedName>
</protein>
<keyword evidence="4" id="KW-0560">Oxidoreductase</keyword>
<dbReference type="PANTHER" id="PTHR43503">
    <property type="entry name" value="MCG48959-RELATED"/>
    <property type="match status" value="1"/>
</dbReference>
<proteinExistence type="inferred from homology"/>
<evidence type="ECO:0000256" key="5">
    <source>
        <dbReference type="ARBA" id="ARBA00023284"/>
    </source>
</evidence>
<dbReference type="PIRSF" id="PIRSF000239">
    <property type="entry name" value="AHPC"/>
    <property type="match status" value="1"/>
</dbReference>
<dbReference type="RefSeq" id="WP_090415423.1">
    <property type="nucleotide sequence ID" value="NZ_FNOY01000062.1"/>
</dbReference>
<dbReference type="OrthoDB" id="9812811at2"/>
<dbReference type="FunFam" id="3.40.30.10:FF:000011">
    <property type="entry name" value="Peroxiredoxin PRX1"/>
    <property type="match status" value="1"/>
</dbReference>
<reference evidence="9 10" key="1">
    <citation type="submission" date="2016-10" db="EMBL/GenBank/DDBJ databases">
        <authorList>
            <person name="de Groot N.N."/>
        </authorList>
    </citation>
    <scope>NUCLEOTIDE SEQUENCE [LARGE SCALE GENOMIC DNA]</scope>
    <source>
        <strain evidence="9 10">Nm1</strain>
    </source>
</reference>
<comment type="similarity">
    <text evidence="6">Belongs to the peroxiredoxin family. Prx6 subfamily.</text>
</comment>
<evidence type="ECO:0000256" key="7">
    <source>
        <dbReference type="PIRSR" id="PIRSR000239-1"/>
    </source>
</evidence>
<dbReference type="CDD" id="cd03016">
    <property type="entry name" value="PRX_1cys"/>
    <property type="match status" value="1"/>
</dbReference>
<accession>A0A1H3MMX3</accession>
<dbReference type="Pfam" id="PF10417">
    <property type="entry name" value="1-cysPrx_C"/>
    <property type="match status" value="1"/>
</dbReference>
<dbReference type="InterPro" id="IPR036249">
    <property type="entry name" value="Thioredoxin-like_sf"/>
</dbReference>
<dbReference type="GO" id="GO:0051920">
    <property type="term" value="F:peroxiredoxin activity"/>
    <property type="evidence" value="ECO:0007669"/>
    <property type="project" value="InterPro"/>
</dbReference>
<feature type="active site" description="Cysteine sulfenic acid (-SOH) intermediate; for peroxidase activity" evidence="7">
    <location>
        <position position="45"/>
    </location>
</feature>
<evidence type="ECO:0000256" key="1">
    <source>
        <dbReference type="ARBA" id="ARBA00009796"/>
    </source>
</evidence>
<dbReference type="InterPro" id="IPR019479">
    <property type="entry name" value="Peroxiredoxin_C"/>
</dbReference>
<keyword evidence="5" id="KW-0676">Redox-active center</keyword>
<evidence type="ECO:0000313" key="10">
    <source>
        <dbReference type="Proteomes" id="UP000198640"/>
    </source>
</evidence>
<dbReference type="InterPro" id="IPR024706">
    <property type="entry name" value="Peroxiredoxin_AhpC-typ"/>
</dbReference>
<dbReference type="EMBL" id="FNOY01000062">
    <property type="protein sequence ID" value="SDY77936.1"/>
    <property type="molecule type" value="Genomic_DNA"/>
</dbReference>
<evidence type="ECO:0000256" key="2">
    <source>
        <dbReference type="ARBA" id="ARBA00022559"/>
    </source>
</evidence>
<dbReference type="GO" id="GO:0005829">
    <property type="term" value="C:cytosol"/>
    <property type="evidence" value="ECO:0007669"/>
    <property type="project" value="TreeGrafter"/>
</dbReference>
<evidence type="ECO:0000256" key="3">
    <source>
        <dbReference type="ARBA" id="ARBA00022862"/>
    </source>
</evidence>
<evidence type="ECO:0000256" key="6">
    <source>
        <dbReference type="ARBA" id="ARBA00025719"/>
    </source>
</evidence>
<evidence type="ECO:0000259" key="8">
    <source>
        <dbReference type="PROSITE" id="PS51352"/>
    </source>
</evidence>
<dbReference type="FunFam" id="3.30.1020.10:FF:000001">
    <property type="entry name" value="1-Cys peroxiredoxin"/>
    <property type="match status" value="1"/>
</dbReference>
<dbReference type="InterPro" id="IPR045020">
    <property type="entry name" value="PRX_1cys"/>
</dbReference>
<dbReference type="Gene3D" id="3.40.30.10">
    <property type="entry name" value="Glutaredoxin"/>
    <property type="match status" value="1"/>
</dbReference>
<dbReference type="InterPro" id="IPR000866">
    <property type="entry name" value="AhpC/TSA"/>
</dbReference>
<sequence length="220" mass="24615">MSLRINDIAPDFTANTTMGTIRFHEWIGDQWAILFSHPKDYTPVCTTELGYMAGLASEFAKRNCKIIGLSVDPLDSHSGWLKDIEETQGHAVNYPLIADTDLTVAKLYNMLPADEEGSAEGRTAVTNATVRSVFIIGPDKRIKLMLTYPMTTGRNFDEILRVLDSMQLTAQHKVATPVNWKRGEDVIIVPSVSDDEAKQMFPQGWETIKPYLRKVKQPGS</sequence>
<gene>
    <name evidence="9" type="ORF">SAMN05421881_106216</name>
</gene>
<comment type="similarity">
    <text evidence="1">Belongs to the peroxiredoxin family. AhpC/Prx1 subfamily.</text>
</comment>
<dbReference type="GO" id="GO:0045454">
    <property type="term" value="P:cell redox homeostasis"/>
    <property type="evidence" value="ECO:0007669"/>
    <property type="project" value="TreeGrafter"/>
</dbReference>
<keyword evidence="3" id="KW-0049">Antioxidant</keyword>
<keyword evidence="2" id="KW-0575">Peroxidase</keyword>
<dbReference type="Gene3D" id="3.30.1020.10">
    <property type="entry name" value="Antioxidant, Horf6, Chain A, domain2"/>
    <property type="match status" value="1"/>
</dbReference>
<dbReference type="SUPFAM" id="SSF52833">
    <property type="entry name" value="Thioredoxin-like"/>
    <property type="match status" value="1"/>
</dbReference>
<dbReference type="Proteomes" id="UP000198640">
    <property type="component" value="Unassembled WGS sequence"/>
</dbReference>
<dbReference type="PANTHER" id="PTHR43503:SF4">
    <property type="entry name" value="PEROXIREDOXIN-6"/>
    <property type="match status" value="1"/>
</dbReference>